<evidence type="ECO:0000259" key="13">
    <source>
        <dbReference type="PROSITE" id="PS51839"/>
    </source>
</evidence>
<dbReference type="GO" id="GO:0042773">
    <property type="term" value="P:ATP synthesis coupled electron transport"/>
    <property type="evidence" value="ECO:0007669"/>
    <property type="project" value="InterPro"/>
</dbReference>
<dbReference type="SUPFAM" id="SSF54292">
    <property type="entry name" value="2Fe-2S ferredoxin-like"/>
    <property type="match status" value="1"/>
</dbReference>
<dbReference type="Pfam" id="PF22117">
    <property type="entry name" value="Fer4_Nqo3"/>
    <property type="match status" value="1"/>
</dbReference>
<evidence type="ECO:0000256" key="11">
    <source>
        <dbReference type="RuleBase" id="RU003525"/>
    </source>
</evidence>
<dbReference type="SUPFAM" id="SSF53706">
    <property type="entry name" value="Formate dehydrogenase/DMSO reductase, domains 1-3"/>
    <property type="match status" value="1"/>
</dbReference>
<evidence type="ECO:0000313" key="15">
    <source>
        <dbReference type="Proteomes" id="UP000189462"/>
    </source>
</evidence>
<dbReference type="InterPro" id="IPR000283">
    <property type="entry name" value="NADH_UbQ_OxRdtase_75kDa_su_CS"/>
</dbReference>
<dbReference type="PROSITE" id="PS00642">
    <property type="entry name" value="COMPLEX1_75K_2"/>
    <property type="match status" value="1"/>
</dbReference>
<dbReference type="Proteomes" id="UP000189462">
    <property type="component" value="Unassembled WGS sequence"/>
</dbReference>
<dbReference type="InterPro" id="IPR050123">
    <property type="entry name" value="Prok_molybdopt-oxidoreductase"/>
</dbReference>
<dbReference type="InterPro" id="IPR006656">
    <property type="entry name" value="Mopterin_OxRdtase"/>
</dbReference>
<keyword evidence="4 11" id="KW-0479">Metal-binding</keyword>
<comment type="cofactor">
    <cofactor evidence="1 11">
        <name>[4Fe-4S] cluster</name>
        <dbReference type="ChEBI" id="CHEBI:49883"/>
    </cofactor>
</comment>
<dbReference type="STRING" id="108003.B1C78_11620"/>
<organism evidence="14 15">
    <name type="scientific">Thioalkalivibrio denitrificans</name>
    <dbReference type="NCBI Taxonomy" id="108003"/>
    <lineage>
        <taxon>Bacteria</taxon>
        <taxon>Pseudomonadati</taxon>
        <taxon>Pseudomonadota</taxon>
        <taxon>Gammaproteobacteria</taxon>
        <taxon>Chromatiales</taxon>
        <taxon>Ectothiorhodospiraceae</taxon>
        <taxon>Thioalkalivibrio</taxon>
    </lineage>
</organism>
<dbReference type="Gene3D" id="3.40.50.740">
    <property type="match status" value="2"/>
</dbReference>
<protein>
    <recommendedName>
        <fullName evidence="11">NADH-quinone oxidoreductase</fullName>
        <ecNumber evidence="11">7.1.1.-</ecNumber>
    </recommendedName>
</protein>
<comment type="caution">
    <text evidence="14">The sequence shown here is derived from an EMBL/GenBank/DDBJ whole genome shotgun (WGS) entry which is preliminary data.</text>
</comment>
<dbReference type="PANTHER" id="PTHR43105">
    <property type="entry name" value="RESPIRATORY NITRATE REDUCTASE"/>
    <property type="match status" value="1"/>
</dbReference>
<dbReference type="InterPro" id="IPR036010">
    <property type="entry name" value="2Fe-2S_ferredoxin-like_sf"/>
</dbReference>
<dbReference type="NCBIfam" id="TIGR01973">
    <property type="entry name" value="NuoG"/>
    <property type="match status" value="1"/>
</dbReference>
<dbReference type="RefSeq" id="WP_077279327.1">
    <property type="nucleotide sequence ID" value="NZ_MVBK01000068.1"/>
</dbReference>
<comment type="subunit">
    <text evidence="9">Composed of 13 different subunits. Subunits NuoCD, E, F, and G constitute the peripheral sector of the complex.</text>
</comment>
<dbReference type="InterPro" id="IPR006963">
    <property type="entry name" value="Mopterin_OxRdtase_4Fe-4S_dom"/>
</dbReference>
<proteinExistence type="inferred from homology"/>
<dbReference type="EMBL" id="MVBK01000068">
    <property type="protein sequence ID" value="OOG23327.1"/>
    <property type="molecule type" value="Genomic_DNA"/>
</dbReference>
<feature type="domain" description="4Fe-4S Mo/W bis-MGD-type" evidence="12">
    <location>
        <begin position="219"/>
        <end position="275"/>
    </location>
</feature>
<dbReference type="InterPro" id="IPR001041">
    <property type="entry name" value="2Fe-2S_ferredoxin-type"/>
</dbReference>
<accession>A0A1V3NE17</accession>
<dbReference type="PROSITE" id="PS00641">
    <property type="entry name" value="COMPLEX1_75K_1"/>
    <property type="match status" value="1"/>
</dbReference>
<dbReference type="OrthoDB" id="9810782at2"/>
<name>A0A1V3NE17_9GAMM</name>
<dbReference type="InterPro" id="IPR010228">
    <property type="entry name" value="NADH_UbQ_OxRdtase_Gsu"/>
</dbReference>
<feature type="domain" description="4Fe-4S His(Cys)3-ligated-type" evidence="13">
    <location>
        <begin position="82"/>
        <end position="121"/>
    </location>
</feature>
<dbReference type="CDD" id="cd02772">
    <property type="entry name" value="MopB_NDH-1_NuoG2"/>
    <property type="match status" value="1"/>
</dbReference>
<evidence type="ECO:0000256" key="4">
    <source>
        <dbReference type="ARBA" id="ARBA00022723"/>
    </source>
</evidence>
<evidence type="ECO:0000256" key="10">
    <source>
        <dbReference type="ARBA" id="ARBA00047712"/>
    </source>
</evidence>
<keyword evidence="6 11" id="KW-0408">Iron</keyword>
<dbReference type="Pfam" id="PF22151">
    <property type="entry name" value="Fer4_NDSU1"/>
    <property type="match status" value="1"/>
</dbReference>
<dbReference type="PROSITE" id="PS51839">
    <property type="entry name" value="4FE4S_HC3"/>
    <property type="match status" value="1"/>
</dbReference>
<evidence type="ECO:0000256" key="9">
    <source>
        <dbReference type="ARBA" id="ARBA00026021"/>
    </source>
</evidence>
<comment type="cofactor">
    <cofactor evidence="11">
        <name>[2Fe-2S] cluster</name>
        <dbReference type="ChEBI" id="CHEBI:190135"/>
    </cofactor>
    <text evidence="11">Binds 1 [2Fe-2S] cluster per subunit.</text>
</comment>
<keyword evidence="5 11" id="KW-1278">Translocase</keyword>
<dbReference type="GO" id="GO:0008137">
    <property type="term" value="F:NADH dehydrogenase (ubiquinone) activity"/>
    <property type="evidence" value="ECO:0007669"/>
    <property type="project" value="UniProtKB-UniRule"/>
</dbReference>
<dbReference type="PROSITE" id="PS00643">
    <property type="entry name" value="COMPLEX1_75K_3"/>
    <property type="match status" value="1"/>
</dbReference>
<dbReference type="Pfam" id="PF13510">
    <property type="entry name" value="Fer2_4"/>
    <property type="match status" value="1"/>
</dbReference>
<keyword evidence="7 11" id="KW-0411">Iron-sulfur</keyword>
<keyword evidence="11" id="KW-0001">2Fe-2S</keyword>
<dbReference type="SUPFAM" id="SSF54862">
    <property type="entry name" value="4Fe-4S ferredoxins"/>
    <property type="match status" value="1"/>
</dbReference>
<evidence type="ECO:0000256" key="3">
    <source>
        <dbReference type="ARBA" id="ARBA00022485"/>
    </source>
</evidence>
<dbReference type="Gene3D" id="3.30.70.20">
    <property type="match status" value="1"/>
</dbReference>
<dbReference type="PANTHER" id="PTHR43105:SF13">
    <property type="entry name" value="NADH-UBIQUINONE OXIDOREDUCTASE 75 KDA SUBUNIT, MITOCHONDRIAL"/>
    <property type="match status" value="1"/>
</dbReference>
<evidence type="ECO:0000259" key="12">
    <source>
        <dbReference type="PROSITE" id="PS51669"/>
    </source>
</evidence>
<dbReference type="AlphaFoldDB" id="A0A1V3NE17"/>
<evidence type="ECO:0000313" key="14">
    <source>
        <dbReference type="EMBL" id="OOG23327.1"/>
    </source>
</evidence>
<dbReference type="InterPro" id="IPR019574">
    <property type="entry name" value="NADH_UbQ_OxRdtase_Gsu_4Fe4S-bd"/>
</dbReference>
<dbReference type="InterPro" id="IPR054351">
    <property type="entry name" value="NADH_UbQ_OxRdtase_ferredoxin"/>
</dbReference>
<keyword evidence="3 11" id="KW-0004">4Fe-4S</keyword>
<keyword evidence="8 11" id="KW-0520">NAD</keyword>
<dbReference type="GO" id="GO:0016020">
    <property type="term" value="C:membrane"/>
    <property type="evidence" value="ECO:0007669"/>
    <property type="project" value="InterPro"/>
</dbReference>
<dbReference type="PROSITE" id="PS51669">
    <property type="entry name" value="4FE4S_MOW_BIS_MGD"/>
    <property type="match status" value="1"/>
</dbReference>
<dbReference type="GO" id="GO:0016651">
    <property type="term" value="F:oxidoreductase activity, acting on NAD(P)H"/>
    <property type="evidence" value="ECO:0007669"/>
    <property type="project" value="InterPro"/>
</dbReference>
<dbReference type="Gene3D" id="3.40.228.10">
    <property type="entry name" value="Dimethylsulfoxide Reductase, domain 2"/>
    <property type="match status" value="1"/>
</dbReference>
<keyword evidence="11" id="KW-0874">Quinone</keyword>
<dbReference type="Pfam" id="PF10588">
    <property type="entry name" value="NADH-G_4Fe-4S_3"/>
    <property type="match status" value="1"/>
</dbReference>
<dbReference type="SMART" id="SM00929">
    <property type="entry name" value="NADH-G_4Fe-4S_3"/>
    <property type="match status" value="1"/>
</dbReference>
<dbReference type="FunFam" id="3.10.20.740:FF:000001">
    <property type="entry name" value="NADH-quinone oxidoreductase subunit G"/>
    <property type="match status" value="1"/>
</dbReference>
<evidence type="ECO:0000256" key="6">
    <source>
        <dbReference type="ARBA" id="ARBA00023004"/>
    </source>
</evidence>
<dbReference type="GO" id="GO:0051539">
    <property type="term" value="F:4 iron, 4 sulfur cluster binding"/>
    <property type="evidence" value="ECO:0007669"/>
    <property type="project" value="UniProtKB-KW"/>
</dbReference>
<evidence type="ECO:0000256" key="1">
    <source>
        <dbReference type="ARBA" id="ARBA00001966"/>
    </source>
</evidence>
<dbReference type="EC" id="7.1.1.-" evidence="11"/>
<dbReference type="GO" id="GO:0046872">
    <property type="term" value="F:metal ion binding"/>
    <property type="evidence" value="ECO:0007669"/>
    <property type="project" value="UniProtKB-UniRule"/>
</dbReference>
<comment type="catalytic activity">
    <reaction evidence="10 11">
        <text>a quinone + NADH + 5 H(+)(in) = a quinol + NAD(+) + 4 H(+)(out)</text>
        <dbReference type="Rhea" id="RHEA:57888"/>
        <dbReference type="ChEBI" id="CHEBI:15378"/>
        <dbReference type="ChEBI" id="CHEBI:24646"/>
        <dbReference type="ChEBI" id="CHEBI:57540"/>
        <dbReference type="ChEBI" id="CHEBI:57945"/>
        <dbReference type="ChEBI" id="CHEBI:132124"/>
    </reaction>
</comment>
<dbReference type="Gene3D" id="3.10.20.740">
    <property type="match status" value="1"/>
</dbReference>
<comment type="similarity">
    <text evidence="2 11">Belongs to the complex I 75 kDa subunit family.</text>
</comment>
<dbReference type="Pfam" id="PF00384">
    <property type="entry name" value="Molybdopterin"/>
    <property type="match status" value="1"/>
</dbReference>
<evidence type="ECO:0000256" key="2">
    <source>
        <dbReference type="ARBA" id="ARBA00005404"/>
    </source>
</evidence>
<dbReference type="CDD" id="cd00207">
    <property type="entry name" value="fer2"/>
    <property type="match status" value="1"/>
</dbReference>
<dbReference type="GO" id="GO:0051537">
    <property type="term" value="F:2 iron, 2 sulfur cluster binding"/>
    <property type="evidence" value="ECO:0007669"/>
    <property type="project" value="UniProtKB-UniRule"/>
</dbReference>
<sequence length="791" mass="84847">MSEDLVNIEVNGMPLQARKGAMLIEVTDGAGIRVPRFCYHKKLSVAANCRMCLVEVEKAPKPMPACATPVMEGMKVYTRSPKALAAQKATMEFLLINHPLDCPICDQGGECELQDVAMGYGESVSRYTEAKRVVKDKDIGPLISTEMTRCIHCTRCVRFGEEIAGIRELGATGRGEFMQIGTFIERSVDSEMSGNVIDLCPVGALTAKPSRYTLRPWELIQHPAVAPHDSIGSNLFLHTREGRVMRVVPRDNEVVNETWISDRDRYSYTGIHAPDRLTTPMVKDNGKWTSTDWETALTRVVEGLRGTAPAEIGALLSPHATLEELYLAQKLLRGMGVTHIDHRLRQNDFSRTDADPLFPYLGLAVADLEKVDAALLVGSNVRKDQPIAHHRLRKAALAGARMMAVNTRDYGFVFPMAEQVIADPQALLRHLAGIAGAALESAGAKVPASLKSIVADAETGEAEKDMARLLREADSAVVLMGNEAMAHPQAGLVRALCGVIAEHTGATPGYLPEAANSAGAWLAGAVPHRGPAGAPLEPAGLDAGAMIAQPRRGYFLLGVEPDLDCADGPAARAALESADCVVALSAFASSALKDLTDVLLPIATFAETSGTFVSAEGRWQSFRGVGSPPGEARPGWKVLRVLGTMAAVPGFDYVSSEQVRDELKARLGDSPAFDNRISVEGPVFEWPPRITGLQRAGGVAMYGLDPLVRRARPLQDTADGRQAGAYICEAQARALDLVNTDRVLVRQGGHTASLDLIIDDGVAMGCVWIPQGMPETAALGPAFGVVELQKL</sequence>
<dbReference type="FunFam" id="3.30.70.20:FF:000002">
    <property type="entry name" value="NADH-ubiquinone oxidoreductase 75 kDa subunit"/>
    <property type="match status" value="1"/>
</dbReference>
<gene>
    <name evidence="14" type="ORF">B1C78_11620</name>
</gene>
<keyword evidence="15" id="KW-1185">Reference proteome</keyword>
<evidence type="ECO:0000256" key="8">
    <source>
        <dbReference type="ARBA" id="ARBA00023027"/>
    </source>
</evidence>
<evidence type="ECO:0000256" key="7">
    <source>
        <dbReference type="ARBA" id="ARBA00023014"/>
    </source>
</evidence>
<comment type="function">
    <text evidence="11">NDH-1 shuttles electrons from NADH, via FMN and iron-sulfur (Fe-S) centers, to quinones in the respiratory chain. Couples the redox reaction to proton translocation (for every two electrons transferred, four hydrogen ions are translocated across the cytoplasmic membrane), and thus conserves the redox energy in a proton gradient.</text>
</comment>
<dbReference type="GO" id="GO:0048038">
    <property type="term" value="F:quinone binding"/>
    <property type="evidence" value="ECO:0007669"/>
    <property type="project" value="UniProtKB-UniRule"/>
</dbReference>
<evidence type="ECO:0000256" key="5">
    <source>
        <dbReference type="ARBA" id="ARBA00022967"/>
    </source>
</evidence>
<reference evidence="14 15" key="1">
    <citation type="submission" date="2017-02" db="EMBL/GenBank/DDBJ databases">
        <title>Genomic diversity within the haloalkaliphilic genus Thioalkalivibrio.</title>
        <authorList>
            <person name="Ahn A.-C."/>
            <person name="Meier-Kolthoff J."/>
            <person name="Overmars L."/>
            <person name="Richter M."/>
            <person name="Woyke T."/>
            <person name="Sorokin D.Y."/>
            <person name="Muyzer G."/>
        </authorList>
    </citation>
    <scope>NUCLEOTIDE SEQUENCE [LARGE SCALE GENOMIC DNA]</scope>
    <source>
        <strain evidence="14 15">ALJD</strain>
    </source>
</reference>